<dbReference type="GeneID" id="4622628"/>
<keyword evidence="5" id="KW-0378">Hydrolase</keyword>
<keyword evidence="6" id="KW-0269">Exonuclease</keyword>
<dbReference type="STRING" id="284811.Q751M9"/>
<comment type="similarity">
    <text evidence="2">Belongs to the REXO1/REXO3 family.</text>
</comment>
<keyword evidence="3" id="KW-0698">rRNA processing</keyword>
<name>Q751M9_EREGS</name>
<sequence length="669" mass="74655">MQTLPVYPASQTASPTKRELAAAPSVPQDGARLPAQLTLVTPPEPDIQKKSVRSQVARLSISETDVVKSDIVAKLSGTCAVEWRDTPAATGDTASVPGSKRRRRRSSAVTVQQPFGKLKQGNMSTSSLPIPNKKKKSVKPASFKLNEKATQKPLSIKDIRDLVQYIFHDTNNSPNWITIENRASLKKVVVLFTPGLLPEDFSLPKDSLFHKNIPKLQDAHLNSISENEQMCKQMCILPLSAPGSKNSLFSAYNSFVNVGLSKKEKIAKVEQLNKKEITLLDLLMTVDDLLHNEYPIHLNTPGLSEEYQKALLLKYQNKEKYSGWVDTVSFQHDGSHTFAIDCEMCLSKNGYVLTRVSVVDFDCNLVYDKFVKPDEPIVDYLTKYSGITEEKLVGVTTTLQDVQQDLLRMISATDVLIGHSLQADLNVLKMRHPLVIDTSIIYEHKAGPPFKPALRYLADEYLQKQIQTDDGNGHDSYEDAMTCMELTKLKIVNGLTFGIGINTENLFHRLTRQGVKSMTLSDSVLRQAPQPKSPAGLETSLKCDNDEEIVQRILANIEEGNLFVARMRELEYARQFVKCKAEDAAAKYADEAVQNLGNRLQRLYAACPASTMLIVCSGNGDPRDWLKLMEEFNELNKEEKASARKERESEIQAAVTKARDAVALVMIKQ</sequence>
<dbReference type="SMART" id="SM00479">
    <property type="entry name" value="EXOIII"/>
    <property type="match status" value="1"/>
</dbReference>
<reference evidence="11" key="2">
    <citation type="journal article" date="2013" name="G3 (Bethesda)">
        <title>Genomes of Ashbya fungi isolated from insects reveal four mating-type loci, numerous translocations, lack of transposons, and distinct gene duplications.</title>
        <authorList>
            <person name="Dietrich F.S."/>
            <person name="Voegeli S."/>
            <person name="Kuo S."/>
            <person name="Philippsen P."/>
        </authorList>
    </citation>
    <scope>GENOME REANNOTATION</scope>
    <source>
        <strain evidence="11">ATCC 10895 / CBS 109.51 / FGSC 9923 / NRRL Y-1056</strain>
    </source>
</reference>
<dbReference type="KEGG" id="ago:AGOS_AGL332W"/>
<dbReference type="EMBL" id="AE016820">
    <property type="protein sequence ID" value="AAS54159.2"/>
    <property type="molecule type" value="Genomic_DNA"/>
</dbReference>
<dbReference type="GO" id="GO:0004527">
    <property type="term" value="F:exonuclease activity"/>
    <property type="evidence" value="ECO:0000318"/>
    <property type="project" value="GO_Central"/>
</dbReference>
<dbReference type="Pfam" id="PF00929">
    <property type="entry name" value="RNase_T"/>
    <property type="match status" value="1"/>
</dbReference>
<dbReference type="InParanoid" id="Q751M9"/>
<dbReference type="InterPro" id="IPR034922">
    <property type="entry name" value="REX1-like_exo"/>
</dbReference>
<feature type="domain" description="Exonuclease" evidence="9">
    <location>
        <begin position="336"/>
        <end position="496"/>
    </location>
</feature>
<evidence type="ECO:0000256" key="8">
    <source>
        <dbReference type="SAM" id="MobiDB-lite"/>
    </source>
</evidence>
<dbReference type="InterPro" id="IPR047021">
    <property type="entry name" value="REXO1/3/4-like"/>
</dbReference>
<organism evidence="10 11">
    <name type="scientific">Eremothecium gossypii (strain ATCC 10895 / CBS 109.51 / FGSC 9923 / NRRL Y-1056)</name>
    <name type="common">Yeast</name>
    <name type="synonym">Ashbya gossypii</name>
    <dbReference type="NCBI Taxonomy" id="284811"/>
    <lineage>
        <taxon>Eukaryota</taxon>
        <taxon>Fungi</taxon>
        <taxon>Dikarya</taxon>
        <taxon>Ascomycota</taxon>
        <taxon>Saccharomycotina</taxon>
        <taxon>Saccharomycetes</taxon>
        <taxon>Saccharomycetales</taxon>
        <taxon>Saccharomycetaceae</taxon>
        <taxon>Eremothecium</taxon>
    </lineage>
</organism>
<comment type="subcellular location">
    <subcellularLocation>
        <location evidence="1">Nucleus</location>
    </subcellularLocation>
</comment>
<protein>
    <submittedName>
        <fullName evidence="10">AGL332Wp</fullName>
    </submittedName>
</protein>
<dbReference type="PANTHER" id="PTHR12801:SF115">
    <property type="entry name" value="FI18136P1-RELATED"/>
    <property type="match status" value="1"/>
</dbReference>
<dbReference type="InterPro" id="IPR013520">
    <property type="entry name" value="Ribonucl_H"/>
</dbReference>
<dbReference type="SUPFAM" id="SSF53098">
    <property type="entry name" value="Ribonuclease H-like"/>
    <property type="match status" value="1"/>
</dbReference>
<dbReference type="eggNOG" id="KOG2248">
    <property type="taxonomic scope" value="Eukaryota"/>
</dbReference>
<dbReference type="Proteomes" id="UP000000591">
    <property type="component" value="Chromosome VII"/>
</dbReference>
<dbReference type="Gene3D" id="3.30.420.10">
    <property type="entry name" value="Ribonuclease H-like superfamily/Ribonuclease H"/>
    <property type="match status" value="1"/>
</dbReference>
<dbReference type="OMA" id="HKAGPPF"/>
<dbReference type="HOGENOM" id="CLU_008679_2_1_1"/>
<dbReference type="GO" id="GO:0005634">
    <property type="term" value="C:nucleus"/>
    <property type="evidence" value="ECO:0000318"/>
    <property type="project" value="GO_Central"/>
</dbReference>
<dbReference type="GO" id="GO:0031125">
    <property type="term" value="P:rRNA 3'-end processing"/>
    <property type="evidence" value="ECO:0000318"/>
    <property type="project" value="GO_Central"/>
</dbReference>
<accession>Q751M9</accession>
<dbReference type="InterPro" id="IPR036397">
    <property type="entry name" value="RNaseH_sf"/>
</dbReference>
<evidence type="ECO:0000256" key="1">
    <source>
        <dbReference type="ARBA" id="ARBA00004123"/>
    </source>
</evidence>
<proteinExistence type="inferred from homology"/>
<dbReference type="FunCoup" id="Q751M9">
    <property type="interactions" value="238"/>
</dbReference>
<dbReference type="AlphaFoldDB" id="Q751M9"/>
<keyword evidence="7" id="KW-0539">Nucleus</keyword>
<dbReference type="InterPro" id="IPR012337">
    <property type="entry name" value="RNaseH-like_sf"/>
</dbReference>
<evidence type="ECO:0000256" key="5">
    <source>
        <dbReference type="ARBA" id="ARBA00022801"/>
    </source>
</evidence>
<evidence type="ECO:0000313" key="11">
    <source>
        <dbReference type="Proteomes" id="UP000000591"/>
    </source>
</evidence>
<feature type="region of interest" description="Disordered" evidence="8">
    <location>
        <begin position="88"/>
        <end position="140"/>
    </location>
</feature>
<evidence type="ECO:0000256" key="4">
    <source>
        <dbReference type="ARBA" id="ARBA00022722"/>
    </source>
</evidence>
<feature type="region of interest" description="Disordered" evidence="8">
    <location>
        <begin position="1"/>
        <end position="30"/>
    </location>
</feature>
<dbReference type="FunFam" id="3.30.420.10:FF:000019">
    <property type="entry name" value="RNA exonuclease NEF-sp"/>
    <property type="match status" value="1"/>
</dbReference>
<feature type="compositionally biased region" description="Polar residues" evidence="8">
    <location>
        <begin position="1"/>
        <end position="15"/>
    </location>
</feature>
<evidence type="ECO:0000256" key="2">
    <source>
        <dbReference type="ARBA" id="ARBA00006357"/>
    </source>
</evidence>
<keyword evidence="4" id="KW-0540">Nuclease</keyword>
<evidence type="ECO:0000313" key="10">
    <source>
        <dbReference type="EMBL" id="AAS54159.2"/>
    </source>
</evidence>
<reference evidence="10 11" key="1">
    <citation type="journal article" date="2004" name="Science">
        <title>The Ashbya gossypii genome as a tool for mapping the ancient Saccharomyces cerevisiae genome.</title>
        <authorList>
            <person name="Dietrich F.S."/>
            <person name="Voegeli S."/>
            <person name="Brachat S."/>
            <person name="Lerch A."/>
            <person name="Gates K."/>
            <person name="Steiner S."/>
            <person name="Mohr C."/>
            <person name="Pohlmann R."/>
            <person name="Luedi P."/>
            <person name="Choi S."/>
            <person name="Wing R.A."/>
            <person name="Flavier A."/>
            <person name="Gaffney T.D."/>
            <person name="Philippsen P."/>
        </authorList>
    </citation>
    <scope>NUCLEOTIDE SEQUENCE [LARGE SCALE GENOMIC DNA]</scope>
    <source>
        <strain evidence="11">ATCC 10895 / CBS 109.51 / FGSC 9923 / NRRL Y-1056</strain>
    </source>
</reference>
<dbReference type="OrthoDB" id="206335at2759"/>
<dbReference type="PANTHER" id="PTHR12801">
    <property type="entry name" value="RNA EXONUCLEASE REXO1 / RECO3 FAMILY MEMBER-RELATED"/>
    <property type="match status" value="1"/>
</dbReference>
<evidence type="ECO:0000259" key="9">
    <source>
        <dbReference type="SMART" id="SM00479"/>
    </source>
</evidence>
<dbReference type="CDD" id="cd06145">
    <property type="entry name" value="REX1_like"/>
    <property type="match status" value="1"/>
</dbReference>
<dbReference type="RefSeq" id="NP_986335.2">
    <property type="nucleotide sequence ID" value="NM_211397.2"/>
</dbReference>
<dbReference type="GO" id="GO:0003676">
    <property type="term" value="F:nucleic acid binding"/>
    <property type="evidence" value="ECO:0007669"/>
    <property type="project" value="InterPro"/>
</dbReference>
<evidence type="ECO:0000256" key="7">
    <source>
        <dbReference type="ARBA" id="ARBA00023242"/>
    </source>
</evidence>
<keyword evidence="11" id="KW-1185">Reference proteome</keyword>
<evidence type="ECO:0000256" key="6">
    <source>
        <dbReference type="ARBA" id="ARBA00022839"/>
    </source>
</evidence>
<gene>
    <name evidence="10" type="ORF">AGOS_AGL332W</name>
</gene>
<evidence type="ECO:0000256" key="3">
    <source>
        <dbReference type="ARBA" id="ARBA00022552"/>
    </source>
</evidence>